<dbReference type="GO" id="GO:0044295">
    <property type="term" value="C:axonal growth cone"/>
    <property type="evidence" value="ECO:0007669"/>
    <property type="project" value="TreeGrafter"/>
</dbReference>
<proteinExistence type="predicted"/>
<feature type="region of interest" description="Disordered" evidence="2">
    <location>
        <begin position="34"/>
        <end position="146"/>
    </location>
</feature>
<accession>A0A7M7IVI8</accession>
<dbReference type="GO" id="GO:0048812">
    <property type="term" value="P:neuron projection morphogenesis"/>
    <property type="evidence" value="ECO:0007669"/>
    <property type="project" value="TreeGrafter"/>
</dbReference>
<protein>
    <recommendedName>
        <fullName evidence="5">Shootin-1</fullName>
    </recommendedName>
</protein>
<name>A0A7M7IVI8_NASVI</name>
<dbReference type="OrthoDB" id="6429491at2759"/>
<evidence type="ECO:0000256" key="1">
    <source>
        <dbReference type="SAM" id="Coils"/>
    </source>
</evidence>
<dbReference type="GO" id="GO:2001224">
    <property type="term" value="P:positive regulation of neuron migration"/>
    <property type="evidence" value="ECO:0007669"/>
    <property type="project" value="TreeGrafter"/>
</dbReference>
<dbReference type="EnsemblMetazoa" id="XM_016987174">
    <property type="protein sequence ID" value="XP_016842663"/>
    <property type="gene ID" value="LOC100119120"/>
</dbReference>
<dbReference type="AlphaFoldDB" id="A0A7M7IVI8"/>
<dbReference type="GeneID" id="100119120"/>
<dbReference type="PANTHER" id="PTHR46606:SF5">
    <property type="entry name" value="SHOOTIN-1"/>
    <property type="match status" value="1"/>
</dbReference>
<feature type="region of interest" description="Disordered" evidence="2">
    <location>
        <begin position="579"/>
        <end position="606"/>
    </location>
</feature>
<sequence>MNKTELNIMLSNGNSSALHGVTLRSTGTCLHHVGPNQSSLHSSHIPLPKSSPSKGLQERIAGLQQQQQQSGGKSMSVAAQRAAFERLDASAAAPPASPVKLARASSGSGSAASSQYGSSQNLGPASPAACRSPRLDRSNSFQEAGRWKGKFEEAEKKRKMLLQKSEAVSREHADLERRYQQLLRQNGTLQAQMQDKSEKLEKMRTVSEAVCKEYEQLKRQYDVETGAMHKAMQQASQWYRQNRELKRRSQVITQKYLLSNPDALNEFDLPDEVDNHADDIEQLRETVTELSQEVAKLQTDLNAARLQEFEAQEQVTLLTAQLEEERLARQNEDDRMRELKQQKENMERVTKMVADEVQTLKAQCDRERENSRMIKIEADRIQKERNVLAHQSALLMADVGDDPNGRFLVVLQEVETLKRSLEEEKQAHAAAIQLLQEKLEEKESNVEFEIVEEKLKLAESELEMVVQRAERAESSAAAMQELVRELEAKIAELEKKASAPPPPPLPPPPPPPPPMPLRTNNGGGISSVKLITRERMAEKNGSALTDMENMLGISRKSPPVAQQPAIDDIINQIKGGRFTLKHTDKQREEERKRKQEAESKPPAVSEMLNILGTMRRRAKPTRNSFKFSNGPS</sequence>
<feature type="compositionally biased region" description="Basic and acidic residues" evidence="2">
    <location>
        <begin position="581"/>
        <end position="599"/>
    </location>
</feature>
<dbReference type="GO" id="GO:0031252">
    <property type="term" value="C:cell leading edge"/>
    <property type="evidence" value="ECO:0007669"/>
    <property type="project" value="TreeGrafter"/>
</dbReference>
<feature type="compositionally biased region" description="Polar residues" evidence="2">
    <location>
        <begin position="621"/>
        <end position="632"/>
    </location>
</feature>
<feature type="region of interest" description="Disordered" evidence="2">
    <location>
        <begin position="613"/>
        <end position="632"/>
    </location>
</feature>
<dbReference type="PANTHER" id="PTHR46606">
    <property type="entry name" value="SHOOTIN-1"/>
    <property type="match status" value="1"/>
</dbReference>
<dbReference type="SMR" id="A0A7M7IVI8"/>
<reference evidence="3" key="1">
    <citation type="submission" date="2021-01" db="UniProtKB">
        <authorList>
            <consortium name="EnsemblMetazoa"/>
        </authorList>
    </citation>
    <scope>IDENTIFICATION</scope>
</reference>
<dbReference type="RefSeq" id="XP_016842663.1">
    <property type="nucleotide sequence ID" value="XM_016987174.2"/>
</dbReference>
<dbReference type="GO" id="GO:0005737">
    <property type="term" value="C:cytoplasm"/>
    <property type="evidence" value="ECO:0007669"/>
    <property type="project" value="TreeGrafter"/>
</dbReference>
<evidence type="ECO:0000256" key="2">
    <source>
        <dbReference type="SAM" id="MobiDB-lite"/>
    </source>
</evidence>
<keyword evidence="4" id="KW-1185">Reference proteome</keyword>
<evidence type="ECO:0000313" key="4">
    <source>
        <dbReference type="Proteomes" id="UP000002358"/>
    </source>
</evidence>
<evidence type="ECO:0008006" key="5">
    <source>
        <dbReference type="Google" id="ProtNLM"/>
    </source>
</evidence>
<organism evidence="3 4">
    <name type="scientific">Nasonia vitripennis</name>
    <name type="common">Parasitic wasp</name>
    <dbReference type="NCBI Taxonomy" id="7425"/>
    <lineage>
        <taxon>Eukaryota</taxon>
        <taxon>Metazoa</taxon>
        <taxon>Ecdysozoa</taxon>
        <taxon>Arthropoda</taxon>
        <taxon>Hexapoda</taxon>
        <taxon>Insecta</taxon>
        <taxon>Pterygota</taxon>
        <taxon>Neoptera</taxon>
        <taxon>Endopterygota</taxon>
        <taxon>Hymenoptera</taxon>
        <taxon>Apocrita</taxon>
        <taxon>Proctotrupomorpha</taxon>
        <taxon>Chalcidoidea</taxon>
        <taxon>Pteromalidae</taxon>
        <taxon>Pteromalinae</taxon>
        <taxon>Nasonia</taxon>
    </lineage>
</organism>
<evidence type="ECO:0000313" key="3">
    <source>
        <dbReference type="EnsemblMetazoa" id="XP_016842663"/>
    </source>
</evidence>
<dbReference type="InterPro" id="IPR024849">
    <property type="entry name" value="Shootin-1"/>
</dbReference>
<feature type="coiled-coil region" evidence="1">
    <location>
        <begin position="273"/>
        <end position="356"/>
    </location>
</feature>
<feature type="compositionally biased region" description="Pro residues" evidence="2">
    <location>
        <begin position="499"/>
        <end position="516"/>
    </location>
</feature>
<dbReference type="Proteomes" id="UP000002358">
    <property type="component" value="Chromosome 5"/>
</dbReference>
<feature type="compositionally biased region" description="Low complexity" evidence="2">
    <location>
        <begin position="104"/>
        <end position="120"/>
    </location>
</feature>
<feature type="region of interest" description="Disordered" evidence="2">
    <location>
        <begin position="496"/>
        <end position="524"/>
    </location>
</feature>
<keyword evidence="1" id="KW-0175">Coiled coil</keyword>
<feature type="coiled-coil region" evidence="1">
    <location>
        <begin position="151"/>
        <end position="248"/>
    </location>
</feature>